<evidence type="ECO:0000313" key="2">
    <source>
        <dbReference type="Proteomes" id="UP000268321"/>
    </source>
</evidence>
<dbReference type="SUPFAM" id="SSF57701">
    <property type="entry name" value="Zn2/Cys6 DNA-binding domain"/>
    <property type="match status" value="1"/>
</dbReference>
<sequence length="273" mass="30528">MVLINVAADKVGATRKQTEQIKVKKEELPALECGFHTHSGDGHSEGLARLGAKKRKLNCSKEYPKCVKCIQHNWCCTYFSRKVWLPLTRAHLTEVTTSILCGPTGRNVDKIDVSSLNLPSVHSLFSNEGSGQESVSVQKDDCSYNYGDFDKQKIKQKIIDDFVLNNIPTDPKRFQFVSPPAVSRPLQPILINPSRTMSQCHRAGCDAFELDMATNALSLTSPSSLLSLNSFDNYDYEVDPLEDIPEGTLKRQKTQTGPEYYTIFDDVICDNFA</sequence>
<protein>
    <recommendedName>
        <fullName evidence="3">Zn(2)-C6 fungal-type domain-containing protein</fullName>
    </recommendedName>
</protein>
<organism evidence="1 2">
    <name type="scientific">Metschnikowia bicuspidata</name>
    <dbReference type="NCBI Taxonomy" id="27322"/>
    <lineage>
        <taxon>Eukaryota</taxon>
        <taxon>Fungi</taxon>
        <taxon>Dikarya</taxon>
        <taxon>Ascomycota</taxon>
        <taxon>Saccharomycotina</taxon>
        <taxon>Pichiomycetes</taxon>
        <taxon>Metschnikowiaceae</taxon>
        <taxon>Metschnikowia</taxon>
    </lineage>
</organism>
<gene>
    <name evidence="1" type="ORF">METBISCDRAFT_26514</name>
</gene>
<accession>A0A4P9ZH11</accession>
<keyword evidence="2" id="KW-1185">Reference proteome</keyword>
<evidence type="ECO:0000313" key="1">
    <source>
        <dbReference type="EMBL" id="RKP31571.1"/>
    </source>
</evidence>
<dbReference type="OrthoDB" id="3364175at2759"/>
<dbReference type="InterPro" id="IPR001138">
    <property type="entry name" value="Zn2Cys6_DnaBD"/>
</dbReference>
<reference evidence="2" key="1">
    <citation type="journal article" date="2018" name="Nat. Microbiol.">
        <title>Leveraging single-cell genomics to expand the fungal tree of life.</title>
        <authorList>
            <person name="Ahrendt S.R."/>
            <person name="Quandt C.A."/>
            <person name="Ciobanu D."/>
            <person name="Clum A."/>
            <person name="Salamov A."/>
            <person name="Andreopoulos B."/>
            <person name="Cheng J.F."/>
            <person name="Woyke T."/>
            <person name="Pelin A."/>
            <person name="Henrissat B."/>
            <person name="Reynolds N.K."/>
            <person name="Benny G.L."/>
            <person name="Smith M.E."/>
            <person name="James T.Y."/>
            <person name="Grigoriev I.V."/>
        </authorList>
    </citation>
    <scope>NUCLEOTIDE SEQUENCE [LARGE SCALE GENOMIC DNA]</scope>
    <source>
        <strain evidence="2">Baker2002</strain>
    </source>
</reference>
<dbReference type="Proteomes" id="UP000268321">
    <property type="component" value="Unassembled WGS sequence"/>
</dbReference>
<dbReference type="CDD" id="cd00067">
    <property type="entry name" value="GAL4"/>
    <property type="match status" value="1"/>
</dbReference>
<proteinExistence type="predicted"/>
<evidence type="ECO:0008006" key="3">
    <source>
        <dbReference type="Google" id="ProtNLM"/>
    </source>
</evidence>
<dbReference type="GO" id="GO:0008270">
    <property type="term" value="F:zinc ion binding"/>
    <property type="evidence" value="ECO:0007669"/>
    <property type="project" value="InterPro"/>
</dbReference>
<dbReference type="AlphaFoldDB" id="A0A4P9ZH11"/>
<dbReference type="InterPro" id="IPR036864">
    <property type="entry name" value="Zn2-C6_fun-type_DNA-bd_sf"/>
</dbReference>
<name>A0A4P9ZH11_9ASCO</name>
<dbReference type="EMBL" id="ML004440">
    <property type="protein sequence ID" value="RKP31571.1"/>
    <property type="molecule type" value="Genomic_DNA"/>
</dbReference>
<dbReference type="GO" id="GO:0000981">
    <property type="term" value="F:DNA-binding transcription factor activity, RNA polymerase II-specific"/>
    <property type="evidence" value="ECO:0007669"/>
    <property type="project" value="InterPro"/>
</dbReference>